<gene>
    <name evidence="1" type="ORF">CB5_LOCUS4920</name>
</gene>
<dbReference type="AlphaFoldDB" id="A0A6V7NSY1"/>
<organism evidence="1">
    <name type="scientific">Ananas comosus var. bracteatus</name>
    <name type="common">red pineapple</name>
    <dbReference type="NCBI Taxonomy" id="296719"/>
    <lineage>
        <taxon>Eukaryota</taxon>
        <taxon>Viridiplantae</taxon>
        <taxon>Streptophyta</taxon>
        <taxon>Embryophyta</taxon>
        <taxon>Tracheophyta</taxon>
        <taxon>Spermatophyta</taxon>
        <taxon>Magnoliopsida</taxon>
        <taxon>Liliopsida</taxon>
        <taxon>Poales</taxon>
        <taxon>Bromeliaceae</taxon>
        <taxon>Bromelioideae</taxon>
        <taxon>Ananas</taxon>
    </lineage>
</organism>
<sequence>MAVPVQPSTLAASQPTRGSGLAVSLGEDFLLLGEFLPLLVKLLMFDLIIDRNARVSLRSILLGCFETRGQLRSAKRGTTRRFAYGVEWDRHIPRVGMLGYHRHLGGTSWTTFGRSLIGNGNRHSVENE</sequence>
<protein>
    <submittedName>
        <fullName evidence="1">Uncharacterized protein</fullName>
    </submittedName>
</protein>
<dbReference type="EMBL" id="LR862141">
    <property type="protein sequence ID" value="CAD1821709.1"/>
    <property type="molecule type" value="Genomic_DNA"/>
</dbReference>
<reference evidence="1" key="1">
    <citation type="submission" date="2020-07" db="EMBL/GenBank/DDBJ databases">
        <authorList>
            <person name="Lin J."/>
        </authorList>
    </citation>
    <scope>NUCLEOTIDE SEQUENCE</scope>
</reference>
<proteinExistence type="predicted"/>
<evidence type="ECO:0000313" key="1">
    <source>
        <dbReference type="EMBL" id="CAD1821709.1"/>
    </source>
</evidence>
<name>A0A6V7NSY1_ANACO</name>
<accession>A0A6V7NSY1</accession>